<keyword evidence="3" id="KW-1185">Reference proteome</keyword>
<reference evidence="2 3" key="1">
    <citation type="submission" date="2018-04" db="EMBL/GenBank/DDBJ databases">
        <title>Brenneria corticis sp.nov.</title>
        <authorList>
            <person name="Li Y."/>
        </authorList>
    </citation>
    <scope>NUCLEOTIDE SEQUENCE [LARGE SCALE GENOMIC DNA]</scope>
    <source>
        <strain evidence="2 3">LMG 27715</strain>
    </source>
</reference>
<evidence type="ECO:0000313" key="2">
    <source>
        <dbReference type="EMBL" id="PWC12895.1"/>
    </source>
</evidence>
<dbReference type="EMBL" id="QDKJ01000006">
    <property type="protein sequence ID" value="PWC12895.1"/>
    <property type="molecule type" value="Genomic_DNA"/>
</dbReference>
<dbReference type="OrthoDB" id="6548477at2"/>
<protein>
    <submittedName>
        <fullName evidence="2">Type III secretion protein HrpT</fullName>
    </submittedName>
</protein>
<feature type="signal peptide" evidence="1">
    <location>
        <begin position="1"/>
        <end position="20"/>
    </location>
</feature>
<keyword evidence="1" id="KW-0732">Signal</keyword>
<dbReference type="InterPro" id="IPR048207">
    <property type="entry name" value="HprT-like"/>
</dbReference>
<dbReference type="AlphaFoldDB" id="A0A2U1TU13"/>
<comment type="caution">
    <text evidence="2">The sequence shown here is derived from an EMBL/GenBank/DDBJ whole genome shotgun (WGS) entry which is preliminary data.</text>
</comment>
<gene>
    <name evidence="2" type="ORF">B4923_09715</name>
</gene>
<name>A0A2U1TU13_9GAMM</name>
<accession>A0A2U1TU13</accession>
<organism evidence="2 3">
    <name type="scientific">Brenneria roseae subsp. americana</name>
    <dbReference type="NCBI Taxonomy" id="1508507"/>
    <lineage>
        <taxon>Bacteria</taxon>
        <taxon>Pseudomonadati</taxon>
        <taxon>Pseudomonadota</taxon>
        <taxon>Gammaproteobacteria</taxon>
        <taxon>Enterobacterales</taxon>
        <taxon>Pectobacteriaceae</taxon>
        <taxon>Brenneria</taxon>
    </lineage>
</organism>
<feature type="chain" id="PRO_5015519591" evidence="1">
    <location>
        <begin position="21"/>
        <end position="58"/>
    </location>
</feature>
<dbReference type="Proteomes" id="UP000245138">
    <property type="component" value="Unassembled WGS sequence"/>
</dbReference>
<proteinExistence type="predicted"/>
<dbReference type="NCBIfam" id="NF041532">
    <property type="entry name" value="HprT"/>
    <property type="match status" value="1"/>
</dbReference>
<evidence type="ECO:0000256" key="1">
    <source>
        <dbReference type="SAM" id="SignalP"/>
    </source>
</evidence>
<evidence type="ECO:0000313" key="3">
    <source>
        <dbReference type="Proteomes" id="UP000245138"/>
    </source>
</evidence>
<sequence>MFPVLLAVLLSACSAPRPVANCTSVTCRPQPDARQLVIWWSPDLRSGPADFSRVSVDD</sequence>